<gene>
    <name evidence="2" type="ORF">AWH56_014445</name>
    <name evidence="1" type="ORF">AWH56_02530</name>
</gene>
<dbReference type="InterPro" id="IPR016947">
    <property type="entry name" value="UCP030140"/>
</dbReference>
<reference evidence="2" key="4">
    <citation type="submission" date="2020-10" db="EMBL/GenBank/DDBJ databases">
        <authorList>
            <person name="Bassil N.M."/>
            <person name="Lloyd J.R."/>
        </authorList>
    </citation>
    <scope>NUCLEOTIDE SEQUENCE</scope>
    <source>
        <strain evidence="2">NB2006</strain>
    </source>
</reference>
<evidence type="ECO:0000313" key="2">
    <source>
        <dbReference type="EMBL" id="QOY33947.1"/>
    </source>
</evidence>
<proteinExistence type="predicted"/>
<dbReference type="EMBL" id="CP063356">
    <property type="protein sequence ID" value="QOY33947.1"/>
    <property type="molecule type" value="Genomic_DNA"/>
</dbReference>
<protein>
    <submittedName>
        <fullName evidence="2">dUTP diphosphatase</fullName>
    </submittedName>
    <submittedName>
        <fullName evidence="1">dUTPase</fullName>
    </submittedName>
</protein>
<name>A0A1S2MED4_9BACI</name>
<reference evidence="2 3" key="3">
    <citation type="journal article" date="2019" name="Int. J. Syst. Evol. Microbiol.">
        <title>Anaerobacillus isosaccharinicus sp. nov., an alkaliphilic bacterium which degrades isosaccharinic acid.</title>
        <authorList>
            <person name="Bassil N.M."/>
            <person name="Lloyd J.R."/>
        </authorList>
    </citation>
    <scope>NUCLEOTIDE SEQUENCE [LARGE SCALE GENOMIC DNA]</scope>
    <source>
        <strain evidence="2 3">NB2006</strain>
    </source>
</reference>
<organism evidence="1 3">
    <name type="scientific">Anaerobacillus isosaccharinicus</name>
    <dbReference type="NCBI Taxonomy" id="1532552"/>
    <lineage>
        <taxon>Bacteria</taxon>
        <taxon>Bacillati</taxon>
        <taxon>Bacillota</taxon>
        <taxon>Bacilli</taxon>
        <taxon>Bacillales</taxon>
        <taxon>Bacillaceae</taxon>
        <taxon>Anaerobacillus</taxon>
    </lineage>
</organism>
<keyword evidence="3" id="KW-1185">Reference proteome</keyword>
<dbReference type="Proteomes" id="UP000180175">
    <property type="component" value="Chromosome"/>
</dbReference>
<dbReference type="Gene3D" id="1.10.4010.10">
    <property type="entry name" value="Type II deoxyuridine triphosphatase"/>
    <property type="match status" value="1"/>
</dbReference>
<accession>A0A1S2MED4</accession>
<reference evidence="2 3" key="2">
    <citation type="journal article" date="2017" name="Genome Announc.">
        <title>Draft Genome Sequences of Four Alkaliphilic Bacteria Belonging to the Anaerobacillus Genus.</title>
        <authorList>
            <person name="Bassil N.M."/>
            <person name="Lloyd J.R."/>
        </authorList>
    </citation>
    <scope>NUCLEOTIDE SEQUENCE [LARGE SCALE GENOMIC DNA]</scope>
    <source>
        <strain evidence="2 3">NB2006</strain>
    </source>
</reference>
<dbReference type="EMBL" id="LQXD01000005">
    <property type="protein sequence ID" value="OIJ23029.1"/>
    <property type="molecule type" value="Genomic_DNA"/>
</dbReference>
<reference evidence="1 3" key="1">
    <citation type="submission" date="2016-10" db="EMBL/GenBank/DDBJ databases">
        <title>Draft genome sequences of four alkaliphilic bacteria belonging to the Anaerobacillus genus.</title>
        <authorList>
            <person name="Bassil N.M."/>
            <person name="Lloyd J.R."/>
        </authorList>
    </citation>
    <scope>NUCLEOTIDE SEQUENCE [LARGE SCALE GENOMIC DNA]</scope>
    <source>
        <strain evidence="1 3">NB2006</strain>
    </source>
</reference>
<dbReference type="PIRSF" id="PIRSF030140">
    <property type="entry name" value="UCP030140"/>
    <property type="match status" value="1"/>
</dbReference>
<dbReference type="InterPro" id="IPR014871">
    <property type="entry name" value="dUTPase/dCTP_pyrophosphatase"/>
</dbReference>
<dbReference type="CDD" id="cd11527">
    <property type="entry name" value="NTP-PPase_dUTPase"/>
    <property type="match status" value="1"/>
</dbReference>
<evidence type="ECO:0000313" key="3">
    <source>
        <dbReference type="Proteomes" id="UP000180175"/>
    </source>
</evidence>
<dbReference type="Pfam" id="PF08761">
    <property type="entry name" value="dUTPase_2"/>
    <property type="match status" value="1"/>
</dbReference>
<evidence type="ECO:0000313" key="1">
    <source>
        <dbReference type="EMBL" id="OIJ23029.1"/>
    </source>
</evidence>
<dbReference type="SUPFAM" id="SSF101386">
    <property type="entry name" value="all-alpha NTP pyrophosphatases"/>
    <property type="match status" value="1"/>
</dbReference>
<sequence>MNLEKMFQMQKDLDDRIRVEHNLVNSNLIEEKILAFQVELGELANETRCFKYWSLRPASARDVILEEYVDGVHFLLSIGLDLHTTDLKIDQLVGEESLTKQFALLFELSGQLGKTKSLEDFINLFQHYIYLGKQLNFTPTDIEAAYIGKNEVNHQRQNQGY</sequence>
<dbReference type="OrthoDB" id="5506143at2"/>
<dbReference type="AlphaFoldDB" id="A0A1S2MED4"/>
<dbReference type="KEGG" id="aia:AWH56_014445"/>
<dbReference type="RefSeq" id="WP_071315691.1">
    <property type="nucleotide sequence ID" value="NZ_CP063356.2"/>
</dbReference>